<dbReference type="Gene3D" id="2.130.10.10">
    <property type="entry name" value="YVTN repeat-like/Quinoprotein amine dehydrogenase"/>
    <property type="match status" value="5"/>
</dbReference>
<sequence length="1993" mass="199891">MVRVCAWVSIGLIALAGSAASADPAPIKVATSAQTQAEAPAAGLAALPADRRERLQRKIAKLQHPEPQGFPDLAEAFYVNSRTGPVITRGDERTTEVRSIGPDMYTDAMRHIRSMPRRTSATGAEQPALGTGPSDLFAATPGNALGVWSNLGPNNQGGRTRSILIDPGTPNTMYAGGVAGGVWKSTDGGANWAALTDQMANIVITTLAFNPSNTNTIYAGTGEGFGNIDAVRGAGIFRTTDAGQTWSQLASTNNSNFHFVNKILVSPRNTQRLYAATTTGLYRSIDGGTSFSLVLNTTAVGGCTDMAMQVGGASGRVFVSCGRFNSQGTVYRGDDADASTFVSALSLTGQSRSSIAVAPSNESVIYVMASQGTAGGGAGQYGLHGIYRSTDNGDSFTTRLNGLITATTAAQKIQVSLLTNPVIAVLADCGLGTSSFNNQGWYDNVIAVDPLDSNRVWTGGIDLWRSDDGGATFGVASYWWFNKTDVNYAHADQHAIVFHPLYNGTSNATMFVGNDGGVQRTTNARGGVGTALAAVCGTPVASPVTWTDRSNGLVTTQFYDGSVYPDGLTYFGGLQDNGTLRATLGNTNWSVLAGGDGGYTAVDINGAGTADDVLFLENTSNSLKRSTNGGASFSNANTGITGTGFLFIAPFTMAQANPDQLWIGGWDIWRTTNQATSWARATGSNGTCGTGSISAIAVHPTDGNRVLVGMSDGCYHYNTAALSAPNSGIWPGGGTIASGYISWFAWDPSNTSIAYAAISAFGINNFFKSVDGGVTWSASVGSGPTALPQIPILSIAVNPNFPQQIFVGTDLGVFTSIDGGASWYVENTGFAKTPVESLKFNQAGTFLYAFTHGRGAWRTPVCNNCNLVTIGGTVSGLLPGNSVTLRNNGVDSLTVSANGVFVFAEPLQDPSAYAVTVQTQPSAPVQSCAVTSASGTTTGSNITNVTVTCTGGTYTVGGTVSGLAAGNSVVLQNNGGDNLAVSANGAFTFATPVIDGTTYAVTVLTQPTTPNQTCVVSNGSGSSTAVNITSVSVVCTTVAYSVGGSVSGLAVGNSVVLQNNAGDNLTVNADGAFTFATAISDGGTYAVTVLTQPTTPNQTCVVNNGSGTINGANVAGVNVTCTTNTYTVGGTLSGLSVGNTLVLQNNGGDDLSLTSNGAFAFPTAITDGGSYLVTILTQPSSPSQICVVSNGTGSVSGGPVTSVSVSCASNAFTIGGTVSGLAVGNSVTLQNNGGDNLIVSSDGSFTFANTVSNGGSYSVSVLTQPTTPNQTCVVSNGSGTISGAAISNVSVVCTTNTYTVGGAVSGLAAGNSVVLQNNAGNDLTVGANGAFMFSSSLADGSAYAVTVQTQPTTPNQTCVVSNGSGTLTGANVTNVSVTCTTNTYTIGGTVSGLAPGNGVVLQNNGGNNTNVVGNGGFSFTTAIADGGTYAVTVLTQPTTPSQTCVVTNGSGTVTGANVTTVQVTCTTNVYTIGGTVSGLATGNSVVLRNNGGDDLIASANGSFTFATALADGGSYNVTVLTQPTTPNQTCVVSNGSGSLNGANVTTVGVVCTTNTYTIGGTVSGLASGNSVVLQNNGGNDATVSADGPFTFSTALSDGSTFAVTVLTEPTTPNQTCVASNGSGALAGANVTNVTVVCTTNTYTVGGTVSGLAAGNSVVLQNNGGGNTTVSVDGAFAFATALADGSGFNVTVLTQPTTPNQTCVVSNGVGSLNGANISNVSVVCTTNAYTIGGTVSGLAAGNSVVLQNNGGNNLTVSANGPFTFASALPDGSAYSVTVLSQPTTPNQLCVVDNGSGVLTGVDVTNVSVLCTTNVYTIGGTVSGLASGNNVVLQNNNSDDLIVSANGSFVFSVALADGSAYSVTVLAQPTSPNQTCTVSNGTGTLSGAKVTTVSIQCTTNTYTIGGTLSGLAAGASVTLQNNGGDDLVLSANGAFNFVAPLTDGSAFTVTVSSQPAAPFQQVCLLDQATGTLNGANVSSVSLNCVATGIFVDSFE</sequence>
<dbReference type="EMBL" id="CP027860">
    <property type="protein sequence ID" value="AVP98343.1"/>
    <property type="molecule type" value="Genomic_DNA"/>
</dbReference>
<evidence type="ECO:0000313" key="2">
    <source>
        <dbReference type="EMBL" id="AVP98343.1"/>
    </source>
</evidence>
<evidence type="ECO:0000256" key="1">
    <source>
        <dbReference type="SAM" id="SignalP"/>
    </source>
</evidence>
<dbReference type="PANTHER" id="PTHR43739">
    <property type="entry name" value="XYLOGLUCANASE (EUROFUNG)"/>
    <property type="match status" value="1"/>
</dbReference>
<dbReference type="InterPro" id="IPR015943">
    <property type="entry name" value="WD40/YVTN_repeat-like_dom_sf"/>
</dbReference>
<name>A0A2P1PU23_9GAMM</name>
<keyword evidence="3" id="KW-1185">Reference proteome</keyword>
<dbReference type="KEGG" id="xba:C7S18_14595"/>
<organism evidence="2 3">
    <name type="scientific">Ahniella affigens</name>
    <dbReference type="NCBI Taxonomy" id="2021234"/>
    <lineage>
        <taxon>Bacteria</taxon>
        <taxon>Pseudomonadati</taxon>
        <taxon>Pseudomonadota</taxon>
        <taxon>Gammaproteobacteria</taxon>
        <taxon>Lysobacterales</taxon>
        <taxon>Rhodanobacteraceae</taxon>
        <taxon>Ahniella</taxon>
    </lineage>
</organism>
<dbReference type="InterPro" id="IPR052025">
    <property type="entry name" value="Xyloglucanase_GH74"/>
</dbReference>
<dbReference type="RefSeq" id="WP_106892263.1">
    <property type="nucleotide sequence ID" value="NZ_CP027860.1"/>
</dbReference>
<feature type="signal peptide" evidence="1">
    <location>
        <begin position="1"/>
        <end position="21"/>
    </location>
</feature>
<dbReference type="PANTHER" id="PTHR43739:SF5">
    <property type="entry name" value="EXO-ALPHA-SIALIDASE"/>
    <property type="match status" value="1"/>
</dbReference>
<reference evidence="2 3" key="2">
    <citation type="submission" date="2018-03" db="EMBL/GenBank/DDBJ databases">
        <authorList>
            <person name="Keele B.F."/>
        </authorList>
    </citation>
    <scope>NUCLEOTIDE SEQUENCE [LARGE SCALE GENOMIC DNA]</scope>
    <source>
        <strain evidence="2 3">D13</strain>
    </source>
</reference>
<feature type="chain" id="PRO_5015145818" evidence="1">
    <location>
        <begin position="22"/>
        <end position="1993"/>
    </location>
</feature>
<proteinExistence type="predicted"/>
<dbReference type="OrthoDB" id="5711096at2"/>
<dbReference type="SUPFAM" id="SSF110296">
    <property type="entry name" value="Oligoxyloglucan reducing end-specific cellobiohydrolase"/>
    <property type="match status" value="2"/>
</dbReference>
<keyword evidence="1" id="KW-0732">Signal</keyword>
<gene>
    <name evidence="2" type="ORF">C7S18_14595</name>
</gene>
<evidence type="ECO:0000313" key="3">
    <source>
        <dbReference type="Proteomes" id="UP000241074"/>
    </source>
</evidence>
<dbReference type="GO" id="GO:0010411">
    <property type="term" value="P:xyloglucan metabolic process"/>
    <property type="evidence" value="ECO:0007669"/>
    <property type="project" value="TreeGrafter"/>
</dbReference>
<reference evidence="2 3" key="1">
    <citation type="submission" date="2018-03" db="EMBL/GenBank/DDBJ databases">
        <title>Ahniella affigens gen. nov., sp. nov., a gammaproteobacterium isolated from sandy soil near a stream.</title>
        <authorList>
            <person name="Ko Y."/>
            <person name="Kim J.-H."/>
        </authorList>
    </citation>
    <scope>NUCLEOTIDE SEQUENCE [LARGE SCALE GENOMIC DNA]</scope>
    <source>
        <strain evidence="2 3">D13</strain>
    </source>
</reference>
<accession>A0A2P1PU23</accession>
<protein>
    <submittedName>
        <fullName evidence="2">Uncharacterized protein</fullName>
    </submittedName>
</protein>
<dbReference type="Proteomes" id="UP000241074">
    <property type="component" value="Chromosome"/>
</dbReference>